<evidence type="ECO:0000313" key="2">
    <source>
        <dbReference type="EMBL" id="PZG00458.1"/>
    </source>
</evidence>
<evidence type="ECO:0000256" key="1">
    <source>
        <dbReference type="SAM" id="MobiDB-lite"/>
    </source>
</evidence>
<dbReference type="Proteomes" id="UP000248749">
    <property type="component" value="Unassembled WGS sequence"/>
</dbReference>
<feature type="compositionally biased region" description="Pro residues" evidence="1">
    <location>
        <begin position="68"/>
        <end position="82"/>
    </location>
</feature>
<dbReference type="EMBL" id="POUB01000044">
    <property type="protein sequence ID" value="PZG00458.1"/>
    <property type="molecule type" value="Genomic_DNA"/>
</dbReference>
<name>A0A2W2DL43_9ACTN</name>
<protein>
    <submittedName>
        <fullName evidence="2">Uncharacterized protein</fullName>
    </submittedName>
</protein>
<evidence type="ECO:0000313" key="3">
    <source>
        <dbReference type="Proteomes" id="UP000248749"/>
    </source>
</evidence>
<feature type="compositionally biased region" description="Low complexity" evidence="1">
    <location>
        <begin position="37"/>
        <end position="67"/>
    </location>
</feature>
<feature type="compositionally biased region" description="Low complexity" evidence="1">
    <location>
        <begin position="16"/>
        <end position="30"/>
    </location>
</feature>
<organism evidence="2 3">
    <name type="scientific">Micromonospora deserti</name>
    <dbReference type="NCBI Taxonomy" id="2070366"/>
    <lineage>
        <taxon>Bacteria</taxon>
        <taxon>Bacillati</taxon>
        <taxon>Actinomycetota</taxon>
        <taxon>Actinomycetes</taxon>
        <taxon>Micromonosporales</taxon>
        <taxon>Micromonosporaceae</taxon>
        <taxon>Micromonospora</taxon>
    </lineage>
</organism>
<dbReference type="AlphaFoldDB" id="A0A2W2DL43"/>
<proteinExistence type="predicted"/>
<reference evidence="2 3" key="1">
    <citation type="submission" date="2018-01" db="EMBL/GenBank/DDBJ databases">
        <title>Draft genome sequence of Salinispora sp. 13K206.</title>
        <authorList>
            <person name="Sahin N."/>
            <person name="Saygin H."/>
            <person name="Ay H."/>
        </authorList>
    </citation>
    <scope>NUCLEOTIDE SEQUENCE [LARGE SCALE GENOMIC DNA]</scope>
    <source>
        <strain evidence="2 3">13K206</strain>
    </source>
</reference>
<gene>
    <name evidence="2" type="ORF">C1I99_09650</name>
</gene>
<sequence>MTGAGSATPRSAAAVTGASGAGAQTPVAPTGAGGATAGVASGTIEAAGVPPRGGPAVRPGGVAVAAQPVPPQIGPPQIGPWPPVAPPAPSLVARRWPGPTAPAHPLLLGAMTAGAIVAASAVPPDRPGLGW</sequence>
<accession>A0A2W2DL43</accession>
<comment type="caution">
    <text evidence="2">The sequence shown here is derived from an EMBL/GenBank/DDBJ whole genome shotgun (WGS) entry which is preliminary data.</text>
</comment>
<feature type="non-terminal residue" evidence="2">
    <location>
        <position position="131"/>
    </location>
</feature>
<keyword evidence="3" id="KW-1185">Reference proteome</keyword>
<feature type="region of interest" description="Disordered" evidence="1">
    <location>
        <begin position="16"/>
        <end position="82"/>
    </location>
</feature>